<dbReference type="InterPro" id="IPR016039">
    <property type="entry name" value="Thiolase-like"/>
</dbReference>
<evidence type="ECO:0000313" key="6">
    <source>
        <dbReference type="Proteomes" id="UP001596514"/>
    </source>
</evidence>
<proteinExistence type="predicted"/>
<dbReference type="CDD" id="cd00827">
    <property type="entry name" value="init_cond_enzymes"/>
    <property type="match status" value="1"/>
</dbReference>
<dbReference type="Pfam" id="PF08545">
    <property type="entry name" value="ACP_syn_III"/>
    <property type="match status" value="1"/>
</dbReference>
<dbReference type="PANTHER" id="PTHR34069:SF2">
    <property type="entry name" value="BETA-KETOACYL-[ACYL-CARRIER-PROTEIN] SYNTHASE III"/>
    <property type="match status" value="1"/>
</dbReference>
<gene>
    <name evidence="5" type="ORF">ACFQVD_37440</name>
</gene>
<dbReference type="Pfam" id="PF08541">
    <property type="entry name" value="ACP_syn_III_C"/>
    <property type="match status" value="1"/>
</dbReference>
<reference evidence="6" key="1">
    <citation type="journal article" date="2019" name="Int. J. Syst. Evol. Microbiol.">
        <title>The Global Catalogue of Microorganisms (GCM) 10K type strain sequencing project: providing services to taxonomists for standard genome sequencing and annotation.</title>
        <authorList>
            <consortium name="The Broad Institute Genomics Platform"/>
            <consortium name="The Broad Institute Genome Sequencing Center for Infectious Disease"/>
            <person name="Wu L."/>
            <person name="Ma J."/>
        </authorList>
    </citation>
    <scope>NUCLEOTIDE SEQUENCE [LARGE SCALE GENOMIC DNA]</scope>
    <source>
        <strain evidence="6">JCM 10083</strain>
    </source>
</reference>
<feature type="domain" description="Beta-ketoacyl-[acyl-carrier-protein] synthase III N-terminal" evidence="4">
    <location>
        <begin position="113"/>
        <end position="187"/>
    </location>
</feature>
<dbReference type="InterPro" id="IPR013747">
    <property type="entry name" value="ACP_syn_III_C"/>
</dbReference>
<dbReference type="RefSeq" id="WP_343981403.1">
    <property type="nucleotide sequence ID" value="NZ_BAAAGK010000214.1"/>
</dbReference>
<dbReference type="SUPFAM" id="SSF53901">
    <property type="entry name" value="Thiolase-like"/>
    <property type="match status" value="1"/>
</dbReference>
<evidence type="ECO:0000313" key="5">
    <source>
        <dbReference type="EMBL" id="MFC7605800.1"/>
    </source>
</evidence>
<dbReference type="InterPro" id="IPR013751">
    <property type="entry name" value="ACP_syn_III_N"/>
</dbReference>
<dbReference type="Proteomes" id="UP001596514">
    <property type="component" value="Unassembled WGS sequence"/>
</dbReference>
<comment type="caution">
    <text evidence="5">The sequence shown here is derived from an EMBL/GenBank/DDBJ whole genome shotgun (WGS) entry which is preliminary data.</text>
</comment>
<organism evidence="5 6">
    <name type="scientific">Streptosporangium amethystogenes subsp. fukuiense</name>
    <dbReference type="NCBI Taxonomy" id="698418"/>
    <lineage>
        <taxon>Bacteria</taxon>
        <taxon>Bacillati</taxon>
        <taxon>Actinomycetota</taxon>
        <taxon>Actinomycetes</taxon>
        <taxon>Streptosporangiales</taxon>
        <taxon>Streptosporangiaceae</taxon>
        <taxon>Streptosporangium</taxon>
    </lineage>
</organism>
<evidence type="ECO:0000256" key="1">
    <source>
        <dbReference type="ARBA" id="ARBA00022679"/>
    </source>
</evidence>
<accession>A0ABW2TAR3</accession>
<dbReference type="Gene3D" id="3.40.47.10">
    <property type="match status" value="2"/>
</dbReference>
<evidence type="ECO:0000259" key="3">
    <source>
        <dbReference type="Pfam" id="PF08541"/>
    </source>
</evidence>
<name>A0ABW2TAR3_9ACTN</name>
<keyword evidence="6" id="KW-1185">Reference proteome</keyword>
<dbReference type="EMBL" id="JBHTEE010000001">
    <property type="protein sequence ID" value="MFC7605800.1"/>
    <property type="molecule type" value="Genomic_DNA"/>
</dbReference>
<protein>
    <submittedName>
        <fullName evidence="5">Ketoacyl-ACP synthase III family protein</fullName>
    </submittedName>
</protein>
<keyword evidence="1" id="KW-0808">Transferase</keyword>
<sequence>MKQVGTLLWDSVFISGTGRFLPPRVNVEDVLSDCAISANPTSLKLSDWASLTISRDHSAAEMAGMAAVDAMKNSGCGADDIASLVYACLDDQEHFAPVCHVQRVLGVPEALAFELGAASNGGATGLVVAASLLRSDPSAGAAMVTAAGRYHAGRLGRWQESLGVFLSDGSAAAVLSREGGYARLIASSHTSASELESLVAVRGDLDDGNIMLAQKTSLGPYLPIIRDAGMKTVKQVLEESGVELPEVAKVAVTGVGLAQLSALILEPLDIAPSRTTWDFLRETGHVGPSDALLGIDHLLRGGQLQRGEKILVVGMGIGFRFTTLLLEVCDPPVPK</sequence>
<keyword evidence="2" id="KW-0012">Acyltransferase</keyword>
<evidence type="ECO:0000256" key="2">
    <source>
        <dbReference type="ARBA" id="ARBA00023315"/>
    </source>
</evidence>
<feature type="domain" description="Beta-ketoacyl-[acyl-carrier-protein] synthase III C-terminal" evidence="3">
    <location>
        <begin position="237"/>
        <end position="327"/>
    </location>
</feature>
<dbReference type="PANTHER" id="PTHR34069">
    <property type="entry name" value="3-OXOACYL-[ACYL-CARRIER-PROTEIN] SYNTHASE 3"/>
    <property type="match status" value="1"/>
</dbReference>
<evidence type="ECO:0000259" key="4">
    <source>
        <dbReference type="Pfam" id="PF08545"/>
    </source>
</evidence>